<dbReference type="InterPro" id="IPR036188">
    <property type="entry name" value="FAD/NAD-bd_sf"/>
</dbReference>
<keyword evidence="1 4" id="KW-0560">Oxidoreductase</keyword>
<dbReference type="Pfam" id="PF01494">
    <property type="entry name" value="FAD_binding_3"/>
    <property type="match status" value="1"/>
</dbReference>
<dbReference type="GO" id="GO:0071949">
    <property type="term" value="F:FAD binding"/>
    <property type="evidence" value="ECO:0007669"/>
    <property type="project" value="InterPro"/>
</dbReference>
<dbReference type="SUPFAM" id="SSF51905">
    <property type="entry name" value="FAD/NAD(P)-binding domain"/>
    <property type="match status" value="1"/>
</dbReference>
<comment type="caution">
    <text evidence="4">The sequence shown here is derived from an EMBL/GenBank/DDBJ whole genome shotgun (WGS) entry which is preliminary data.</text>
</comment>
<dbReference type="RefSeq" id="WP_183665267.1">
    <property type="nucleotide sequence ID" value="NZ_JACHXN010000033.1"/>
</dbReference>
<dbReference type="PANTHER" id="PTHR13789:SF309">
    <property type="entry name" value="PUTATIVE (AFU_ORTHOLOGUE AFUA_6G14510)-RELATED"/>
    <property type="match status" value="1"/>
</dbReference>
<dbReference type="EMBL" id="JACHXN010000033">
    <property type="protein sequence ID" value="MBB3149471.1"/>
    <property type="molecule type" value="Genomic_DNA"/>
</dbReference>
<evidence type="ECO:0000256" key="1">
    <source>
        <dbReference type="ARBA" id="ARBA00023002"/>
    </source>
</evidence>
<feature type="domain" description="FAD-binding" evidence="3">
    <location>
        <begin position="279"/>
        <end position="337"/>
    </location>
</feature>
<accession>A0A839ULI3</accession>
<evidence type="ECO:0000259" key="3">
    <source>
        <dbReference type="Pfam" id="PF01494"/>
    </source>
</evidence>
<dbReference type="PANTHER" id="PTHR13789">
    <property type="entry name" value="MONOOXYGENASE"/>
    <property type="match status" value="1"/>
</dbReference>
<dbReference type="EC" id="1.14.13.1" evidence="4"/>
<proteinExistence type="predicted"/>
<dbReference type="Proteomes" id="UP000554520">
    <property type="component" value="Unassembled WGS sequence"/>
</dbReference>
<sequence length="400" mass="43441">MFGQRRKRVVVVGGGIAGSLIASGLSGHEDLDVICLERVGATDHMDAGTGLNIGPNAIKALKAAMPERAEAIVGNSLAWQRWSIALTSGRVLMDLPLENVADNPGIRIRWAELYALLRKPLGAAIHYGAELTSCGRDGDGLFVVYRDKSSIAEKRIDNIDLLIAGDGRYSKIREHFVLLEEPRFLGVCLYRLLFPAGAECPIDDYAQWFNGPNRLLAFRVPGDFVYCAGSFPIGDDGIVTEAMKTPAALRERYTPESGVLCAEAEYLVDAIERYATRIHWARLQDGTTRYDAGEGVLLVGDAAHPMVPTLGQGATQAVEDACVVVDEIRRARAGSASLSDVPRKVSGRRTERAEFVVSFSREATDTMLAGADPVAGTLKKLEPAFTTRLQKLYRDVPVPL</sequence>
<dbReference type="GO" id="GO:0018658">
    <property type="term" value="F:salicylate 1-monooxygenase activity"/>
    <property type="evidence" value="ECO:0007669"/>
    <property type="project" value="UniProtKB-EC"/>
</dbReference>
<evidence type="ECO:0000313" key="5">
    <source>
        <dbReference type="Proteomes" id="UP000554520"/>
    </source>
</evidence>
<keyword evidence="2" id="KW-0503">Monooxygenase</keyword>
<dbReference type="PRINTS" id="PR00420">
    <property type="entry name" value="RNGMNOXGNASE"/>
</dbReference>
<dbReference type="Gene3D" id="3.50.50.60">
    <property type="entry name" value="FAD/NAD(P)-binding domain"/>
    <property type="match status" value="1"/>
</dbReference>
<dbReference type="AlphaFoldDB" id="A0A839ULI3"/>
<evidence type="ECO:0000313" key="4">
    <source>
        <dbReference type="EMBL" id="MBB3149471.1"/>
    </source>
</evidence>
<reference evidence="4 5" key="1">
    <citation type="submission" date="2020-08" db="EMBL/GenBank/DDBJ databases">
        <title>Genomic Encyclopedia of Type Strains, Phase III (KMG-III): the genomes of soil and plant-associated and newly described type strains.</title>
        <authorList>
            <person name="Whitman W."/>
        </authorList>
    </citation>
    <scope>NUCLEOTIDE SEQUENCE [LARGE SCALE GENOMIC DNA]</scope>
    <source>
        <strain evidence="4 5">CECT 7015</strain>
    </source>
</reference>
<name>A0A839ULI3_9HYPH</name>
<protein>
    <submittedName>
        <fullName evidence="4">Salicylate hydroxylase</fullName>
        <ecNumber evidence="4">1.14.13.1</ecNumber>
    </submittedName>
</protein>
<organism evidence="4 5">
    <name type="scientific">Phyllobacterium trifolii</name>
    <dbReference type="NCBI Taxonomy" id="300193"/>
    <lineage>
        <taxon>Bacteria</taxon>
        <taxon>Pseudomonadati</taxon>
        <taxon>Pseudomonadota</taxon>
        <taxon>Alphaproteobacteria</taxon>
        <taxon>Hyphomicrobiales</taxon>
        <taxon>Phyllobacteriaceae</taxon>
        <taxon>Phyllobacterium</taxon>
    </lineage>
</organism>
<dbReference type="InterPro" id="IPR002938">
    <property type="entry name" value="FAD-bd"/>
</dbReference>
<dbReference type="InterPro" id="IPR050493">
    <property type="entry name" value="FAD-dep_Monooxygenase_BioMet"/>
</dbReference>
<evidence type="ECO:0000256" key="2">
    <source>
        <dbReference type="ARBA" id="ARBA00023033"/>
    </source>
</evidence>
<keyword evidence="5" id="KW-1185">Reference proteome</keyword>
<gene>
    <name evidence="4" type="ORF">FHS21_005925</name>
</gene>